<evidence type="ECO:0000313" key="4">
    <source>
        <dbReference type="EMBL" id="CAG9167426.1"/>
    </source>
</evidence>
<dbReference type="PROSITE" id="PS00061">
    <property type="entry name" value="ADH_SHORT"/>
    <property type="match status" value="1"/>
</dbReference>
<sequence>MQSSRTITIVITGASSGIGRATAQAFARRGVRLVLAARNLEGLERTAADCARLGAKTLCVPTDVTDAEAVASLARHAADSGDGRIDIWVNNAGVGAVGRFEDTPIAAHEQVVRTNLLGYLHGAHAVLPYFKRAGQGTLINTVSFGAWAPAPYGVSYSASKYGLRGFSEALRTELVPWPGIHICDIFPSVIDSPGFRHGANYTGKMLRPPKPLYDPRLVARAIVRAAANPRRESTTVGVVATLARVANVVAPRLVRRWSSRFVDAYFEQAPEVPVSDGNLFEPSSGSLSVDGGWRDPAGANRLRNAGLLLGAGAVAMLLWNATRRDG</sequence>
<dbReference type="RefSeq" id="WP_222206761.1">
    <property type="nucleotide sequence ID" value="NZ_CAJZAH010000001.1"/>
</dbReference>
<dbReference type="PANTHER" id="PTHR44196:SF1">
    <property type="entry name" value="DEHYDROGENASE_REDUCTASE SDR FAMILY MEMBER 7B"/>
    <property type="match status" value="1"/>
</dbReference>
<evidence type="ECO:0000256" key="1">
    <source>
        <dbReference type="ARBA" id="ARBA00006484"/>
    </source>
</evidence>
<evidence type="ECO:0000256" key="2">
    <source>
        <dbReference type="ARBA" id="ARBA00023002"/>
    </source>
</evidence>
<accession>A0ABN7Y4S1</accession>
<comment type="caution">
    <text evidence="4">The sequence shown here is derived from an EMBL/GenBank/DDBJ whole genome shotgun (WGS) entry which is preliminary data.</text>
</comment>
<dbReference type="PANTHER" id="PTHR44196">
    <property type="entry name" value="DEHYDROGENASE/REDUCTASE SDR FAMILY MEMBER 7B"/>
    <property type="match status" value="1"/>
</dbReference>
<proteinExistence type="inferred from homology"/>
<organism evidence="4 5">
    <name type="scientific">Cupriavidus respiraculi</name>
    <dbReference type="NCBI Taxonomy" id="195930"/>
    <lineage>
        <taxon>Bacteria</taxon>
        <taxon>Pseudomonadati</taxon>
        <taxon>Pseudomonadota</taxon>
        <taxon>Betaproteobacteria</taxon>
        <taxon>Burkholderiales</taxon>
        <taxon>Burkholderiaceae</taxon>
        <taxon>Cupriavidus</taxon>
    </lineage>
</organism>
<dbReference type="PRINTS" id="PR00081">
    <property type="entry name" value="GDHRDH"/>
</dbReference>
<dbReference type="PRINTS" id="PR00080">
    <property type="entry name" value="SDRFAMILY"/>
</dbReference>
<keyword evidence="5" id="KW-1185">Reference proteome</keyword>
<evidence type="ECO:0000313" key="5">
    <source>
        <dbReference type="Proteomes" id="UP000721236"/>
    </source>
</evidence>
<dbReference type="EMBL" id="CAJZAH010000001">
    <property type="protein sequence ID" value="CAG9167426.1"/>
    <property type="molecule type" value="Genomic_DNA"/>
</dbReference>
<dbReference type="InterPro" id="IPR002347">
    <property type="entry name" value="SDR_fam"/>
</dbReference>
<dbReference type="GO" id="GO:0018498">
    <property type="term" value="F:2,3-dihydroxy-2,3-dihydro-phenylpropionate dehydrogenase activity"/>
    <property type="evidence" value="ECO:0007669"/>
    <property type="project" value="UniProtKB-EC"/>
</dbReference>
<dbReference type="Proteomes" id="UP000721236">
    <property type="component" value="Unassembled WGS sequence"/>
</dbReference>
<name>A0ABN7Y4S1_9BURK</name>
<dbReference type="Pfam" id="PF00106">
    <property type="entry name" value="adh_short"/>
    <property type="match status" value="1"/>
</dbReference>
<dbReference type="NCBIfam" id="NF004792">
    <property type="entry name" value="PRK06139.1"/>
    <property type="match status" value="1"/>
</dbReference>
<dbReference type="InterPro" id="IPR020904">
    <property type="entry name" value="Sc_DH/Rdtase_CS"/>
</dbReference>
<protein>
    <submittedName>
        <fullName evidence="4">3-phenylpropionate-dihydrodiol/cinnamic acid-dihydrodiol dehydrogenase</fullName>
        <ecNumber evidence="4">1.3.1.87</ecNumber>
    </submittedName>
</protein>
<dbReference type="SUPFAM" id="SSF51735">
    <property type="entry name" value="NAD(P)-binding Rossmann-fold domains"/>
    <property type="match status" value="1"/>
</dbReference>
<evidence type="ECO:0000256" key="3">
    <source>
        <dbReference type="RuleBase" id="RU000363"/>
    </source>
</evidence>
<dbReference type="EC" id="1.3.1.87" evidence="4"/>
<keyword evidence="2 4" id="KW-0560">Oxidoreductase</keyword>
<gene>
    <name evidence="4" type="primary">hcaB_1</name>
    <name evidence="4" type="ORF">LMG21510_00746</name>
</gene>
<reference evidence="4 5" key="1">
    <citation type="submission" date="2021-08" db="EMBL/GenBank/DDBJ databases">
        <authorList>
            <person name="Peeters C."/>
        </authorList>
    </citation>
    <scope>NUCLEOTIDE SEQUENCE [LARGE SCALE GENOMIC DNA]</scope>
    <source>
        <strain evidence="4 5">LMG 21510</strain>
    </source>
</reference>
<comment type="similarity">
    <text evidence="1 3">Belongs to the short-chain dehydrogenases/reductases (SDR) family.</text>
</comment>
<dbReference type="Gene3D" id="3.40.50.720">
    <property type="entry name" value="NAD(P)-binding Rossmann-like Domain"/>
    <property type="match status" value="1"/>
</dbReference>
<dbReference type="InterPro" id="IPR036291">
    <property type="entry name" value="NAD(P)-bd_dom_sf"/>
</dbReference>